<keyword evidence="2" id="KW-1185">Reference proteome</keyword>
<proteinExistence type="predicted"/>
<accession>A0A392S931</accession>
<sequence>TARETVVDGDALGTGRSDCGTYDGVVTVTRTAVYLGQLNRTATCEKIN</sequence>
<dbReference type="EMBL" id="LXQA010330155">
    <property type="protein sequence ID" value="MCI44405.1"/>
    <property type="molecule type" value="Genomic_DNA"/>
</dbReference>
<feature type="non-terminal residue" evidence="1">
    <location>
        <position position="1"/>
    </location>
</feature>
<reference evidence="1 2" key="1">
    <citation type="journal article" date="2018" name="Front. Plant Sci.">
        <title>Red Clover (Trifolium pratense) and Zigzag Clover (T. medium) - A Picture of Genomic Similarities and Differences.</title>
        <authorList>
            <person name="Dluhosova J."/>
            <person name="Istvanek J."/>
            <person name="Nedelnik J."/>
            <person name="Repkova J."/>
        </authorList>
    </citation>
    <scope>NUCLEOTIDE SEQUENCE [LARGE SCALE GENOMIC DNA]</scope>
    <source>
        <strain evidence="2">cv. 10/8</strain>
        <tissue evidence="1">Leaf</tissue>
    </source>
</reference>
<protein>
    <submittedName>
        <fullName evidence="1">Uncharacterized protein</fullName>
    </submittedName>
</protein>
<organism evidence="1 2">
    <name type="scientific">Trifolium medium</name>
    <dbReference type="NCBI Taxonomy" id="97028"/>
    <lineage>
        <taxon>Eukaryota</taxon>
        <taxon>Viridiplantae</taxon>
        <taxon>Streptophyta</taxon>
        <taxon>Embryophyta</taxon>
        <taxon>Tracheophyta</taxon>
        <taxon>Spermatophyta</taxon>
        <taxon>Magnoliopsida</taxon>
        <taxon>eudicotyledons</taxon>
        <taxon>Gunneridae</taxon>
        <taxon>Pentapetalae</taxon>
        <taxon>rosids</taxon>
        <taxon>fabids</taxon>
        <taxon>Fabales</taxon>
        <taxon>Fabaceae</taxon>
        <taxon>Papilionoideae</taxon>
        <taxon>50 kb inversion clade</taxon>
        <taxon>NPAAA clade</taxon>
        <taxon>Hologalegina</taxon>
        <taxon>IRL clade</taxon>
        <taxon>Trifolieae</taxon>
        <taxon>Trifolium</taxon>
    </lineage>
</organism>
<comment type="caution">
    <text evidence="1">The sequence shown here is derived from an EMBL/GenBank/DDBJ whole genome shotgun (WGS) entry which is preliminary data.</text>
</comment>
<dbReference type="Proteomes" id="UP000265520">
    <property type="component" value="Unassembled WGS sequence"/>
</dbReference>
<evidence type="ECO:0000313" key="1">
    <source>
        <dbReference type="EMBL" id="MCI44405.1"/>
    </source>
</evidence>
<name>A0A392S931_9FABA</name>
<evidence type="ECO:0000313" key="2">
    <source>
        <dbReference type="Proteomes" id="UP000265520"/>
    </source>
</evidence>
<dbReference type="AlphaFoldDB" id="A0A392S931"/>